<dbReference type="RefSeq" id="WP_035425171.1">
    <property type="nucleotide sequence ID" value="NZ_KN050677.1"/>
</dbReference>
<dbReference type="EMBL" id="KN050677">
    <property type="protein sequence ID" value="KFL96369.1"/>
    <property type="molecule type" value="Genomic_DNA"/>
</dbReference>
<accession>A0AB34NWY4</accession>
<protein>
    <recommendedName>
        <fullName evidence="3">Ribbon-helix-helix protein CopG domain-containing protein</fullName>
    </recommendedName>
</protein>
<organism evidence="1 2">
    <name type="scientific">Lactobacillus gasseri SV-16A-US</name>
    <dbReference type="NCBI Taxonomy" id="575604"/>
    <lineage>
        <taxon>Bacteria</taxon>
        <taxon>Bacillati</taxon>
        <taxon>Bacillota</taxon>
        <taxon>Bacilli</taxon>
        <taxon>Lactobacillales</taxon>
        <taxon>Lactobacillaceae</taxon>
        <taxon>Lactobacillus</taxon>
    </lineage>
</organism>
<evidence type="ECO:0008006" key="3">
    <source>
        <dbReference type="Google" id="ProtNLM"/>
    </source>
</evidence>
<evidence type="ECO:0000313" key="2">
    <source>
        <dbReference type="Proteomes" id="UP000030761"/>
    </source>
</evidence>
<dbReference type="AlphaFoldDB" id="A0AB34NWY4"/>
<proteinExistence type="predicted"/>
<evidence type="ECO:0000313" key="1">
    <source>
        <dbReference type="EMBL" id="KFL96369.1"/>
    </source>
</evidence>
<name>A0AB34NWY4_LACGS</name>
<gene>
    <name evidence="1" type="ORF">HMPREF5175_01882</name>
</gene>
<reference evidence="1 2" key="1">
    <citation type="submission" date="2010-03" db="EMBL/GenBank/DDBJ databases">
        <title>The Genome Sequence of Lactobacillus gasseri strain SV-16A-US.</title>
        <authorList>
            <consortium name="The Broad Institute Genome Sequencing Platform"/>
            <person name="Ward D."/>
            <person name="Earl A."/>
            <person name="Feldgarden M."/>
            <person name="Gevers D."/>
            <person name="Young S.K."/>
            <person name="Zeng Q."/>
            <person name="Koehrsen M."/>
            <person name="Alvarado L."/>
            <person name="Berlin A."/>
            <person name="Bochicchio J."/>
            <person name="Borenstein D."/>
            <person name="Chapman S.B."/>
            <person name="Chen Z."/>
            <person name="Engels R."/>
            <person name="Freedman E."/>
            <person name="Gellesch M."/>
            <person name="Goldberg J."/>
            <person name="Griggs A."/>
            <person name="Gujja S."/>
            <person name="Heilman E."/>
            <person name="Heiman D."/>
            <person name="Hepburn T."/>
            <person name="Howarth C."/>
            <person name="Jen D."/>
            <person name="Larson L."/>
            <person name="Mehta T."/>
            <person name="Park D."/>
            <person name="Pearson M."/>
            <person name="Roberts A."/>
            <person name="Saif S."/>
            <person name="Shea T."/>
            <person name="Shenoy N."/>
            <person name="Sisk P."/>
            <person name="Stolte C."/>
            <person name="Sykes S."/>
            <person name="Thomson T."/>
            <person name="Walk T."/>
            <person name="White J."/>
            <person name="Yandava C."/>
            <person name="Liu Y."/>
            <person name="Xu Q."/>
            <person name="Haas B."/>
            <person name="Nusbaum C."/>
            <person name="Birren B."/>
        </authorList>
    </citation>
    <scope>NUCLEOTIDE SEQUENCE [LARGE SCALE GENOMIC DNA]</scope>
    <source>
        <strain evidence="1 2">SV-16A-US</strain>
    </source>
</reference>
<sequence length="111" mass="13051">MDLKIKNVDPKDIYVIDKEIEQINKKNHTKISRSKFLRDLIKNYSEQEIKNKLNNDLYDELQTIKNFLITSQKLNTELFFTLIANNKNSAINLAVKLGKEFDTFNDKNKGE</sequence>
<dbReference type="Proteomes" id="UP000030761">
    <property type="component" value="Unassembled WGS sequence"/>
</dbReference>